<organism evidence="2 3">
    <name type="scientific">macacine betaherpesvirus 8</name>
    <dbReference type="NCBI Taxonomy" id="2560567"/>
    <lineage>
        <taxon>Viruses</taxon>
        <taxon>Duplodnaviria</taxon>
        <taxon>Heunggongvirae</taxon>
        <taxon>Peploviricota</taxon>
        <taxon>Herviviricetes</taxon>
        <taxon>Herpesvirales</taxon>
        <taxon>Orthoherpesviridae</taxon>
        <taxon>Betaherpesvirinae</taxon>
        <taxon>Cytomegalovirus</taxon>
        <taxon>Cytomegalovirus macacinebeta8</taxon>
    </lineage>
</organism>
<feature type="compositionally biased region" description="Gly residues" evidence="1">
    <location>
        <begin position="434"/>
        <end position="445"/>
    </location>
</feature>
<dbReference type="EMBL" id="JN227533">
    <property type="protein sequence ID" value="AEQ32169.1"/>
    <property type="molecule type" value="Genomic_DNA"/>
</dbReference>
<feature type="region of interest" description="Disordered" evidence="1">
    <location>
        <begin position="387"/>
        <end position="456"/>
    </location>
</feature>
<keyword evidence="3" id="KW-1185">Reference proteome</keyword>
<evidence type="ECO:0000313" key="3">
    <source>
        <dbReference type="Proteomes" id="UP000174965"/>
    </source>
</evidence>
<feature type="compositionally biased region" description="Low complexity" evidence="1">
    <location>
        <begin position="184"/>
        <end position="199"/>
    </location>
</feature>
<gene>
    <name evidence="2" type="ORF">cy89</name>
</gene>
<evidence type="ECO:0000313" key="2">
    <source>
        <dbReference type="EMBL" id="AEQ32169.1"/>
    </source>
</evidence>
<name>G8H195_9BETA</name>
<proteinExistence type="predicted"/>
<sequence>MSLSEQITEDAVCYADEQGAGDEFVAETVRSVFQMQRIRHGTGVSKVLRSERVTGGVKSVQEERTGYRLSVPQDLPGAGAPEPYTDFAVESVHGDDFEGSVRGYGAARPRSQGVLQEAGPGGVLPYSPSFRSVRSAPHGGAYVHGQRKVQRHASNAQRHRALPVQDELRIRDPVPGERTGGLLATPPAAASPVRSVAGSLPRGVRGGNNVRPMLRGADHHPQPGALAEQAPAGLALQPYCGPPAVEPVRCEYPNGGAGPHGADAAHPQPFWGPHGPQKPVLFFFGLPQLYPGGGGGAEGVQPVYGYTGTNIFLVGFYLLVPYLGGYSQAGGDKHAAAKCLSSPVQGPHERPQQVPVRGGRGGHFRARGKAAFSRAASFRGVGLCRPQQDHRPNYIPQHSSFRGQPGFQQAPRKQRNVYQNQMPPGRDQAPRARWGGGGGRGGGRGHSWAGPPEYVQ</sequence>
<reference evidence="2 3" key="1">
    <citation type="journal article" date="2011" name="J. Virol.">
        <title>Genomic sequencing and characterization of cynomolgus macaque cytomegalovirus.</title>
        <authorList>
            <person name="Marsh A.K."/>
            <person name="Willer D.O."/>
            <person name="Ambagala A.P."/>
            <person name="Dzamba M."/>
            <person name="Chan J.K."/>
            <person name="Pilon R."/>
            <person name="Fournier J."/>
            <person name="Sandstrom P."/>
            <person name="Brudno M."/>
            <person name="Macdonald K.S."/>
        </authorList>
    </citation>
    <scope>NUCLEOTIDE SEQUENCE [LARGE SCALE GENOMIC DNA]</scope>
    <source>
        <strain evidence="2 3">Ottawa</strain>
    </source>
</reference>
<evidence type="ECO:0000256" key="1">
    <source>
        <dbReference type="SAM" id="MobiDB-lite"/>
    </source>
</evidence>
<protein>
    <submittedName>
        <fullName evidence="2">Uncharacterized protein</fullName>
    </submittedName>
</protein>
<feature type="region of interest" description="Disordered" evidence="1">
    <location>
        <begin position="342"/>
        <end position="364"/>
    </location>
</feature>
<accession>G8H195</accession>
<dbReference type="Proteomes" id="UP000174965">
    <property type="component" value="Segment"/>
</dbReference>
<feature type="region of interest" description="Disordered" evidence="1">
    <location>
        <begin position="178"/>
        <end position="207"/>
    </location>
</feature>